<comment type="caution">
    <text evidence="1">The sequence shown here is derived from an EMBL/GenBank/DDBJ whole genome shotgun (WGS) entry which is preliminary data.</text>
</comment>
<organism evidence="1 2">
    <name type="scientific">Molorchus minor</name>
    <dbReference type="NCBI Taxonomy" id="1323400"/>
    <lineage>
        <taxon>Eukaryota</taxon>
        <taxon>Metazoa</taxon>
        <taxon>Ecdysozoa</taxon>
        <taxon>Arthropoda</taxon>
        <taxon>Hexapoda</taxon>
        <taxon>Insecta</taxon>
        <taxon>Pterygota</taxon>
        <taxon>Neoptera</taxon>
        <taxon>Endopterygota</taxon>
        <taxon>Coleoptera</taxon>
        <taxon>Polyphaga</taxon>
        <taxon>Cucujiformia</taxon>
        <taxon>Chrysomeloidea</taxon>
        <taxon>Cerambycidae</taxon>
        <taxon>Lamiinae</taxon>
        <taxon>Monochamini</taxon>
        <taxon>Molorchus</taxon>
    </lineage>
</organism>
<dbReference type="EMBL" id="JAPWTJ010001043">
    <property type="protein sequence ID" value="KAJ8974149.1"/>
    <property type="molecule type" value="Genomic_DNA"/>
</dbReference>
<name>A0ABQ9J7T2_9CUCU</name>
<protein>
    <recommendedName>
        <fullName evidence="3">DDE Tnp4 domain-containing protein</fullName>
    </recommendedName>
</protein>
<dbReference type="Proteomes" id="UP001162164">
    <property type="component" value="Unassembled WGS sequence"/>
</dbReference>
<keyword evidence="2" id="KW-1185">Reference proteome</keyword>
<sequence length="139" mass="16279">MSGMLKIGSRFGSFADAKTVGSCEIFQYRKQQGAFHNLVQEMRFKDEKKFRNYHRMCIKDFDILLAKFSPIPNKAWYAREPISAGEMLSATLRSVKMREFFNYRLSRAKRVIENTFGILVSKWRILESPILAKLETIEK</sequence>
<proteinExistence type="predicted"/>
<evidence type="ECO:0000313" key="1">
    <source>
        <dbReference type="EMBL" id="KAJ8974149.1"/>
    </source>
</evidence>
<evidence type="ECO:0008006" key="3">
    <source>
        <dbReference type="Google" id="ProtNLM"/>
    </source>
</evidence>
<gene>
    <name evidence="1" type="ORF">NQ317_003086</name>
</gene>
<evidence type="ECO:0000313" key="2">
    <source>
        <dbReference type="Proteomes" id="UP001162164"/>
    </source>
</evidence>
<accession>A0ABQ9J7T2</accession>
<reference evidence="1" key="1">
    <citation type="journal article" date="2023" name="Insect Mol. Biol.">
        <title>Genome sequencing provides insights into the evolution of gene families encoding plant cell wall-degrading enzymes in longhorned beetles.</title>
        <authorList>
            <person name="Shin N.R."/>
            <person name="Okamura Y."/>
            <person name="Kirsch R."/>
            <person name="Pauchet Y."/>
        </authorList>
    </citation>
    <scope>NUCLEOTIDE SEQUENCE</scope>
    <source>
        <strain evidence="1">MMC_N1</strain>
    </source>
</reference>